<keyword evidence="3" id="KW-0808">Transferase</keyword>
<evidence type="ECO:0000313" key="3">
    <source>
        <dbReference type="EMBL" id="OIS90517.1"/>
    </source>
</evidence>
<keyword evidence="4" id="KW-1185">Reference proteome</keyword>
<dbReference type="GO" id="GO:0005737">
    <property type="term" value="C:cytoplasm"/>
    <property type="evidence" value="ECO:0007669"/>
    <property type="project" value="TreeGrafter"/>
</dbReference>
<dbReference type="CDD" id="cd06661">
    <property type="entry name" value="GGCT_like"/>
    <property type="match status" value="1"/>
</dbReference>
<gene>
    <name evidence="3" type="ORF">BLA27_26440</name>
</gene>
<evidence type="ECO:0000313" key="4">
    <source>
        <dbReference type="Proteomes" id="UP000182985"/>
    </source>
</evidence>
<organism evidence="3 4">
    <name type="scientific">Brucella cytisi</name>
    <dbReference type="NCBI Taxonomy" id="407152"/>
    <lineage>
        <taxon>Bacteria</taxon>
        <taxon>Pseudomonadati</taxon>
        <taxon>Pseudomonadota</taxon>
        <taxon>Alphaproteobacteria</taxon>
        <taxon>Hyphomicrobiales</taxon>
        <taxon>Brucellaceae</taxon>
        <taxon>Brucella/Ochrobactrum group</taxon>
        <taxon>Brucella</taxon>
    </lineage>
</organism>
<dbReference type="EC" id="4.3.2.7" evidence="1"/>
<comment type="caution">
    <text evidence="3">The sequence shown here is derived from an EMBL/GenBank/DDBJ whole genome shotgun (WGS) entry which is preliminary data.</text>
</comment>
<dbReference type="Gene3D" id="3.10.490.10">
    <property type="entry name" value="Gamma-glutamyl cyclotransferase-like"/>
    <property type="match status" value="1"/>
</dbReference>
<dbReference type="InterPro" id="IPR013024">
    <property type="entry name" value="GGCT-like"/>
</dbReference>
<dbReference type="Proteomes" id="UP000182985">
    <property type="component" value="Unassembled WGS sequence"/>
</dbReference>
<dbReference type="GO" id="GO:0006751">
    <property type="term" value="P:glutathione catabolic process"/>
    <property type="evidence" value="ECO:0007669"/>
    <property type="project" value="InterPro"/>
</dbReference>
<dbReference type="InterPro" id="IPR036568">
    <property type="entry name" value="GGCT-like_sf"/>
</dbReference>
<dbReference type="GO" id="GO:0061928">
    <property type="term" value="F:glutathione specific gamma-glutamylcyclotransferase activity"/>
    <property type="evidence" value="ECO:0007669"/>
    <property type="project" value="UniProtKB-EC"/>
</dbReference>
<dbReference type="EMBL" id="MOEC01000049">
    <property type="protein sequence ID" value="OIS90517.1"/>
    <property type="molecule type" value="Genomic_DNA"/>
</dbReference>
<keyword evidence="2" id="KW-0456">Lyase</keyword>
<evidence type="ECO:0000256" key="1">
    <source>
        <dbReference type="ARBA" id="ARBA00012344"/>
    </source>
</evidence>
<dbReference type="PANTHER" id="PTHR12192:SF2">
    <property type="entry name" value="GLUTATHIONE-SPECIFIC GAMMA-GLUTAMYLCYCLOTRANSFERASE 2"/>
    <property type="match status" value="1"/>
</dbReference>
<accession>A0A1J6HBM5</accession>
<dbReference type="SUPFAM" id="SSF110857">
    <property type="entry name" value="Gamma-glutamyl cyclotransferase-like"/>
    <property type="match status" value="1"/>
</dbReference>
<dbReference type="GO" id="GO:0016740">
    <property type="term" value="F:transferase activity"/>
    <property type="evidence" value="ECO:0007669"/>
    <property type="project" value="UniProtKB-KW"/>
</dbReference>
<sequence>MNMLCRERMTQNYDQPEYAAPSADLSRMALTEELVSLSLRLEVDRGPDPSRAPITDNEVDELAEQLFHEAGDNPLWVFAYGSLIWKPDFEAVDSRAGTASGWHRSFCLRLTRWRATMAQPGLMLALRPGGSCKGIAFRLSDEDRLGQLRRMIRREISSIDDAYSIRWVSIDTEDGPIRALVFWAGPRGDRLSDNMPLTSVAQLLARACGHMGSCAEYLYLTVKHLEEKGIRDRNLWELQRLVAEEITSIYCGDMPTQGLKPA</sequence>
<dbReference type="AlphaFoldDB" id="A0A1J6HBM5"/>
<proteinExistence type="predicted"/>
<name>A0A1J6HBM5_9HYPH</name>
<dbReference type="PANTHER" id="PTHR12192">
    <property type="entry name" value="CATION TRANSPORT PROTEIN CHAC-RELATED"/>
    <property type="match status" value="1"/>
</dbReference>
<dbReference type="OrthoDB" id="9795692at2"/>
<reference evidence="3 4" key="1">
    <citation type="submission" date="2016-10" db="EMBL/GenBank/DDBJ databases">
        <title>The Draft Genome Sequence of the Potato Rhizosphere Bacteria Ochrobactrum sp. IPA7.2.</title>
        <authorList>
            <person name="Gogoleva N.E."/>
            <person name="Khlopko Y.A."/>
            <person name="Burygin G.L."/>
            <person name="Plotnikov A.O."/>
        </authorList>
    </citation>
    <scope>NUCLEOTIDE SEQUENCE [LARGE SCALE GENOMIC DNA]</scope>
    <source>
        <strain evidence="3 4">IPA7.2</strain>
    </source>
</reference>
<evidence type="ECO:0000256" key="2">
    <source>
        <dbReference type="ARBA" id="ARBA00023239"/>
    </source>
</evidence>
<protein>
    <recommendedName>
        <fullName evidence="1">glutathione-specific gamma-glutamylcyclotransferase</fullName>
        <ecNumber evidence="1">4.3.2.7</ecNumber>
    </recommendedName>
</protein>
<dbReference type="Pfam" id="PF04752">
    <property type="entry name" value="ChaC"/>
    <property type="match status" value="1"/>
</dbReference>
<dbReference type="InterPro" id="IPR006840">
    <property type="entry name" value="ChaC"/>
</dbReference>